<dbReference type="EMBL" id="CAJJDN010000168">
    <property type="protein sequence ID" value="CAD8126581.1"/>
    <property type="molecule type" value="Genomic_DNA"/>
</dbReference>
<evidence type="ECO:0000313" key="1">
    <source>
        <dbReference type="EMBL" id="CAD8126581.1"/>
    </source>
</evidence>
<comment type="caution">
    <text evidence="1">The sequence shown here is derived from an EMBL/GenBank/DDBJ whole genome shotgun (WGS) entry which is preliminary data.</text>
</comment>
<accession>A0A8S1RE79</accession>
<dbReference type="AlphaFoldDB" id="A0A8S1RE79"/>
<dbReference type="Proteomes" id="UP000692954">
    <property type="component" value="Unassembled WGS sequence"/>
</dbReference>
<organism evidence="1 2">
    <name type="scientific">Paramecium sonneborni</name>
    <dbReference type="NCBI Taxonomy" id="65129"/>
    <lineage>
        <taxon>Eukaryota</taxon>
        <taxon>Sar</taxon>
        <taxon>Alveolata</taxon>
        <taxon>Ciliophora</taxon>
        <taxon>Intramacronucleata</taxon>
        <taxon>Oligohymenophorea</taxon>
        <taxon>Peniculida</taxon>
        <taxon>Parameciidae</taxon>
        <taxon>Paramecium</taxon>
    </lineage>
</organism>
<gene>
    <name evidence="1" type="ORF">PSON_ATCC_30995.1.T1680082</name>
</gene>
<keyword evidence="2" id="KW-1185">Reference proteome</keyword>
<sequence>MEINRRTNSNQIIQFNKLPFQIFYNLINISIKLTNIKLKDQEWCNAVYLKDNINNIMIVNLGWIPQNYLDKIGFLERIQLNDMSSVIKLPEHPDQNKEQYLMNTFIDLQLIAKENQLNQKIYQIIFRKIIRHFQ</sequence>
<reference evidence="1" key="1">
    <citation type="submission" date="2021-01" db="EMBL/GenBank/DDBJ databases">
        <authorList>
            <consortium name="Genoscope - CEA"/>
            <person name="William W."/>
        </authorList>
    </citation>
    <scope>NUCLEOTIDE SEQUENCE</scope>
</reference>
<protein>
    <submittedName>
        <fullName evidence="1">Uncharacterized protein</fullName>
    </submittedName>
</protein>
<name>A0A8S1RE79_9CILI</name>
<evidence type="ECO:0000313" key="2">
    <source>
        <dbReference type="Proteomes" id="UP000692954"/>
    </source>
</evidence>
<proteinExistence type="predicted"/>